<sequence>MEAVSTIFRKLLKRWLLDYLSQLQGRIKWLRDKLNLMINNLVLIKDDNLHILKWILELNPGIDGKVHVAKLKVSLGKLKHSIHKLSFLPFSN</sequence>
<accession>A0AAV4NZ84</accession>
<organism evidence="2 3">
    <name type="scientific">Caerostris extrusa</name>
    <name type="common">Bark spider</name>
    <name type="synonym">Caerostris bankana</name>
    <dbReference type="NCBI Taxonomy" id="172846"/>
    <lineage>
        <taxon>Eukaryota</taxon>
        <taxon>Metazoa</taxon>
        <taxon>Ecdysozoa</taxon>
        <taxon>Arthropoda</taxon>
        <taxon>Chelicerata</taxon>
        <taxon>Arachnida</taxon>
        <taxon>Araneae</taxon>
        <taxon>Araneomorphae</taxon>
        <taxon>Entelegynae</taxon>
        <taxon>Araneoidea</taxon>
        <taxon>Araneidae</taxon>
        <taxon>Caerostris</taxon>
    </lineage>
</organism>
<dbReference type="Pfam" id="PF18701">
    <property type="entry name" value="DUF5641"/>
    <property type="match status" value="1"/>
</dbReference>
<dbReference type="EMBL" id="BPLR01003810">
    <property type="protein sequence ID" value="GIX88949.1"/>
    <property type="molecule type" value="Genomic_DNA"/>
</dbReference>
<dbReference type="AlphaFoldDB" id="A0AAV4NZ84"/>
<dbReference type="Proteomes" id="UP001054945">
    <property type="component" value="Unassembled WGS sequence"/>
</dbReference>
<feature type="domain" description="DUF5641" evidence="1">
    <location>
        <begin position="3"/>
        <end position="88"/>
    </location>
</feature>
<name>A0AAV4NZ84_CAEEX</name>
<dbReference type="InterPro" id="IPR040676">
    <property type="entry name" value="DUF5641"/>
</dbReference>
<evidence type="ECO:0000259" key="1">
    <source>
        <dbReference type="Pfam" id="PF18701"/>
    </source>
</evidence>
<reference evidence="2 3" key="1">
    <citation type="submission" date="2021-06" db="EMBL/GenBank/DDBJ databases">
        <title>Caerostris extrusa draft genome.</title>
        <authorList>
            <person name="Kono N."/>
            <person name="Arakawa K."/>
        </authorList>
    </citation>
    <scope>NUCLEOTIDE SEQUENCE [LARGE SCALE GENOMIC DNA]</scope>
</reference>
<evidence type="ECO:0000313" key="2">
    <source>
        <dbReference type="EMBL" id="GIX88949.1"/>
    </source>
</evidence>
<protein>
    <recommendedName>
        <fullName evidence="1">DUF5641 domain-containing protein</fullName>
    </recommendedName>
</protein>
<comment type="caution">
    <text evidence="2">The sequence shown here is derived from an EMBL/GenBank/DDBJ whole genome shotgun (WGS) entry which is preliminary data.</text>
</comment>
<gene>
    <name evidence="2" type="ORF">CEXT_18881</name>
</gene>
<evidence type="ECO:0000313" key="3">
    <source>
        <dbReference type="Proteomes" id="UP001054945"/>
    </source>
</evidence>
<proteinExistence type="predicted"/>
<keyword evidence="3" id="KW-1185">Reference proteome</keyword>